<dbReference type="InterPro" id="IPR002194">
    <property type="entry name" value="Chaperonin_TCP-1_CS"/>
</dbReference>
<dbReference type="InterPro" id="IPR027410">
    <property type="entry name" value="TCP-1-like_intermed_sf"/>
</dbReference>
<keyword evidence="4 5" id="KW-0143">Chaperone</keyword>
<evidence type="ECO:0000313" key="6">
    <source>
        <dbReference type="EMBL" id="OFV67971.1"/>
    </source>
</evidence>
<evidence type="ECO:0000256" key="1">
    <source>
        <dbReference type="ARBA" id="ARBA00008020"/>
    </source>
</evidence>
<evidence type="ECO:0000313" key="7">
    <source>
        <dbReference type="Proteomes" id="UP000186940"/>
    </source>
</evidence>
<dbReference type="NCBIfam" id="NF041082">
    <property type="entry name" value="thermosome_alpha"/>
    <property type="match status" value="1"/>
</dbReference>
<dbReference type="Gene3D" id="3.30.260.10">
    <property type="entry name" value="TCP-1-like chaperonin intermediate domain"/>
    <property type="match status" value="1"/>
</dbReference>
<keyword evidence="3 5" id="KW-0067">ATP-binding</keyword>
<dbReference type="STRING" id="1838285.SCAL_000611"/>
<dbReference type="GO" id="GO:0032991">
    <property type="term" value="C:protein-containing complex"/>
    <property type="evidence" value="ECO:0007669"/>
    <property type="project" value="UniProtKB-ARBA"/>
</dbReference>
<dbReference type="Gene3D" id="1.10.560.10">
    <property type="entry name" value="GroEL-like equatorial domain"/>
    <property type="match status" value="1"/>
</dbReference>
<evidence type="ECO:0000256" key="4">
    <source>
        <dbReference type="ARBA" id="ARBA00023186"/>
    </source>
</evidence>
<dbReference type="InterPro" id="IPR054827">
    <property type="entry name" value="thermosome_alpha"/>
</dbReference>
<comment type="caution">
    <text evidence="6">The sequence shown here is derived from an EMBL/GenBank/DDBJ whole genome shotgun (WGS) entry which is preliminary data.</text>
</comment>
<name>A0A1F2PB95_9EURY</name>
<dbReference type="SUPFAM" id="SSF52029">
    <property type="entry name" value="GroEL apical domain-like"/>
    <property type="match status" value="1"/>
</dbReference>
<accession>A0A1F2PB95</accession>
<dbReference type="SUPFAM" id="SSF48592">
    <property type="entry name" value="GroEL equatorial domain-like"/>
    <property type="match status" value="1"/>
</dbReference>
<dbReference type="Gene3D" id="3.50.7.10">
    <property type="entry name" value="GroEL"/>
    <property type="match status" value="1"/>
</dbReference>
<dbReference type="CDD" id="cd03343">
    <property type="entry name" value="cpn60"/>
    <property type="match status" value="1"/>
</dbReference>
<organism evidence="6 7">
    <name type="scientific">Candidatus Syntropharchaeum caldarium</name>
    <dbReference type="NCBI Taxonomy" id="1838285"/>
    <lineage>
        <taxon>Archaea</taxon>
        <taxon>Methanobacteriati</taxon>
        <taxon>Methanobacteriota</taxon>
        <taxon>Stenosarchaea group</taxon>
        <taxon>Methanomicrobia</taxon>
        <taxon>Methanosarcinales</taxon>
        <taxon>ANME-2 cluster</taxon>
        <taxon>Candidatus Syntropharchaeum</taxon>
    </lineage>
</organism>
<dbReference type="GO" id="GO:0051082">
    <property type="term" value="F:unfolded protein binding"/>
    <property type="evidence" value="ECO:0007669"/>
    <property type="project" value="InterPro"/>
</dbReference>
<dbReference type="GO" id="GO:0140662">
    <property type="term" value="F:ATP-dependent protein folding chaperone"/>
    <property type="evidence" value="ECO:0007669"/>
    <property type="project" value="InterPro"/>
</dbReference>
<reference evidence="6" key="1">
    <citation type="submission" date="2016-05" db="EMBL/GenBank/DDBJ databases">
        <title>Microbial consortia oxidize butane by reversing methanogenesis.</title>
        <authorList>
            <person name="Laso-Perez R."/>
            <person name="Richter M."/>
            <person name="Wegener G."/>
            <person name="Musat F."/>
        </authorList>
    </citation>
    <scope>NUCLEOTIDE SEQUENCE [LARGE SCALE GENOMIC DNA]</scope>
    <source>
        <strain evidence="6">BOX2</strain>
    </source>
</reference>
<dbReference type="NCBIfam" id="TIGR02339">
    <property type="entry name" value="thermosome_arch"/>
    <property type="match status" value="1"/>
</dbReference>
<dbReference type="InterPro" id="IPR002423">
    <property type="entry name" value="Cpn60/GroEL/TCP-1"/>
</dbReference>
<evidence type="ECO:0000256" key="3">
    <source>
        <dbReference type="ARBA" id="ARBA00022840"/>
    </source>
</evidence>
<dbReference type="GO" id="GO:0005737">
    <property type="term" value="C:cytoplasm"/>
    <property type="evidence" value="ECO:0007669"/>
    <property type="project" value="UniProtKB-ARBA"/>
</dbReference>
<dbReference type="PATRIC" id="fig|1838285.3.peg.620"/>
<evidence type="ECO:0000256" key="2">
    <source>
        <dbReference type="ARBA" id="ARBA00022741"/>
    </source>
</evidence>
<dbReference type="PROSITE" id="PS00750">
    <property type="entry name" value="TCP1_1"/>
    <property type="match status" value="1"/>
</dbReference>
<dbReference type="InterPro" id="IPR053374">
    <property type="entry name" value="TCP-1_chaperonin"/>
</dbReference>
<dbReference type="InterPro" id="IPR027409">
    <property type="entry name" value="GroEL-like_apical_dom_sf"/>
</dbReference>
<dbReference type="FunFam" id="1.10.560.10:FF:000017">
    <property type="entry name" value="T-complex protein 1 subunit eta"/>
    <property type="match status" value="1"/>
</dbReference>
<evidence type="ECO:0000256" key="5">
    <source>
        <dbReference type="RuleBase" id="RU004187"/>
    </source>
</evidence>
<dbReference type="PRINTS" id="PR00304">
    <property type="entry name" value="TCOMPLEXTCP1"/>
</dbReference>
<comment type="similarity">
    <text evidence="1 5">Belongs to the TCP-1 chaperonin family.</text>
</comment>
<dbReference type="Proteomes" id="UP000186940">
    <property type="component" value="Unassembled WGS sequence"/>
</dbReference>
<gene>
    <name evidence="6" type="ORF">SCAL_000611</name>
</gene>
<dbReference type="SUPFAM" id="SSF54849">
    <property type="entry name" value="GroEL-intermediate domain like"/>
    <property type="match status" value="1"/>
</dbReference>
<dbReference type="PANTHER" id="PTHR11353">
    <property type="entry name" value="CHAPERONIN"/>
    <property type="match status" value="1"/>
</dbReference>
<dbReference type="InterPro" id="IPR027413">
    <property type="entry name" value="GROEL-like_equatorial_sf"/>
</dbReference>
<dbReference type="NCBIfam" id="NF041083">
    <property type="entry name" value="thermosome_beta"/>
    <property type="match status" value="1"/>
</dbReference>
<dbReference type="GO" id="GO:0005524">
    <property type="term" value="F:ATP binding"/>
    <property type="evidence" value="ECO:0007669"/>
    <property type="project" value="UniProtKB-KW"/>
</dbReference>
<dbReference type="PROSITE" id="PS00995">
    <property type="entry name" value="TCP1_3"/>
    <property type="match status" value="1"/>
</dbReference>
<dbReference type="EMBL" id="LYOS01000002">
    <property type="protein sequence ID" value="OFV67971.1"/>
    <property type="molecule type" value="Genomic_DNA"/>
</dbReference>
<dbReference type="InterPro" id="IPR012714">
    <property type="entry name" value="Thermosome_arc"/>
</dbReference>
<dbReference type="Pfam" id="PF00118">
    <property type="entry name" value="Cpn60_TCP1"/>
    <property type="match status" value="1"/>
</dbReference>
<protein>
    <submittedName>
        <fullName evidence="6">Thermosome subunit</fullName>
    </submittedName>
</protein>
<keyword evidence="7" id="KW-1185">Reference proteome</keyword>
<dbReference type="InterPro" id="IPR017998">
    <property type="entry name" value="Chaperone_TCP-1"/>
</dbReference>
<sequence length="530" mass="57167">MTTAGSSPIVILSKGTASSRGTEVQNNNISAAMAVAEAVRTTLGPRGMDKMLVDTIGDVVITNDGSTILKEIDIEHPAAKMVVEISKTQDTEAGDGTTTAVVIAGELLKGAKELIELDVHPAAIISGYRSALKLAKEALDEIAIDMDAIENDETLLKIARTSLTGKGVDVAHDHLAEVVVAAARAVADEEGVDIDRINVERKVGGRVNDTFMINGVAIDKEKVHSGMPDRIRDAKIALINSSLEIRKTEFSSEIAIKSPDQLQTFLEREEALMKEMVEKIKASGANVVFCQKGMDDLVQFYFADKGILALRRVKKSDMERISRATGAQVITNIDMIDEEALGRAELVEERRFGGDKMTIIEGCLDPKAVSIVLRGGTDYVVSELERAIHDALNTVGSAIEDRKIVAGGGSPEVELAMRLRSYSSRLKGKEQLALKKFADALEVIPETLAENSGFDPMNKLVELRAMHNKGQKTAGIDVQTGKISDMLEQGVIEPLRVKRQALNSAVDAATMLLRIDDAIPMKGSSPGERK</sequence>
<keyword evidence="2 5" id="KW-0547">Nucleotide-binding</keyword>
<dbReference type="AlphaFoldDB" id="A0A1F2PB95"/>
<dbReference type="GO" id="GO:0016887">
    <property type="term" value="F:ATP hydrolysis activity"/>
    <property type="evidence" value="ECO:0007669"/>
    <property type="project" value="InterPro"/>
</dbReference>
<proteinExistence type="inferred from homology"/>